<evidence type="ECO:0000313" key="1">
    <source>
        <dbReference type="EMBL" id="KAJ9106376.1"/>
    </source>
</evidence>
<keyword evidence="2" id="KW-1185">Reference proteome</keyword>
<protein>
    <submittedName>
        <fullName evidence="1">Uncharacterized protein</fullName>
    </submittedName>
</protein>
<proteinExistence type="predicted"/>
<organism evidence="1 2">
    <name type="scientific">Naganishia friedmannii</name>
    <dbReference type="NCBI Taxonomy" id="89922"/>
    <lineage>
        <taxon>Eukaryota</taxon>
        <taxon>Fungi</taxon>
        <taxon>Dikarya</taxon>
        <taxon>Basidiomycota</taxon>
        <taxon>Agaricomycotina</taxon>
        <taxon>Tremellomycetes</taxon>
        <taxon>Filobasidiales</taxon>
        <taxon>Filobasidiaceae</taxon>
        <taxon>Naganishia</taxon>
    </lineage>
</organism>
<name>A0ACC2W687_9TREE</name>
<sequence length="245" mass="27666">MLDMSRTIFGDARNKEYVYGALRDCPLEVLGLKVAGGNRRTGVLDDILEVIPQIRRLYLAADLISPGFFDNQLPKHLSEILLGCSTRKPVVFSGREAVEAFWEIGHTFAKSNSAYMNRLNITGMRQVPADLVDETCNVATSGGLAALHQRYRYAQDYPSLAYEIDYTQKLSEAIAKDRSAYEAQMQPFDWENAFAYDVSDTEGRIPPVGLECWLIQEMRETGSLREIAVQDSEINRVVQALCWRD</sequence>
<reference evidence="1" key="1">
    <citation type="submission" date="2023-04" db="EMBL/GenBank/DDBJ databases">
        <title>Draft Genome sequencing of Naganishia species isolated from polar environments using Oxford Nanopore Technology.</title>
        <authorList>
            <person name="Leo P."/>
            <person name="Venkateswaran K."/>
        </authorList>
    </citation>
    <scope>NUCLEOTIDE SEQUENCE</scope>
    <source>
        <strain evidence="1">MNA-CCFEE 5423</strain>
    </source>
</reference>
<evidence type="ECO:0000313" key="2">
    <source>
        <dbReference type="Proteomes" id="UP001227268"/>
    </source>
</evidence>
<dbReference type="EMBL" id="JASBWT010000003">
    <property type="protein sequence ID" value="KAJ9106376.1"/>
    <property type="molecule type" value="Genomic_DNA"/>
</dbReference>
<comment type="caution">
    <text evidence="1">The sequence shown here is derived from an EMBL/GenBank/DDBJ whole genome shotgun (WGS) entry which is preliminary data.</text>
</comment>
<dbReference type="Proteomes" id="UP001227268">
    <property type="component" value="Unassembled WGS sequence"/>
</dbReference>
<accession>A0ACC2W687</accession>
<gene>
    <name evidence="1" type="ORF">QFC21_001522</name>
</gene>